<name>A0ABV6J006_9PROT</name>
<organism evidence="1 2">
    <name type="scientific">Muricoccus vinaceus</name>
    <dbReference type="NCBI Taxonomy" id="424704"/>
    <lineage>
        <taxon>Bacteria</taxon>
        <taxon>Pseudomonadati</taxon>
        <taxon>Pseudomonadota</taxon>
        <taxon>Alphaproteobacteria</taxon>
        <taxon>Acetobacterales</taxon>
        <taxon>Roseomonadaceae</taxon>
        <taxon>Muricoccus</taxon>
    </lineage>
</organism>
<keyword evidence="2" id="KW-1185">Reference proteome</keyword>
<evidence type="ECO:0008006" key="3">
    <source>
        <dbReference type="Google" id="ProtNLM"/>
    </source>
</evidence>
<protein>
    <recommendedName>
        <fullName evidence="3">Thiamine-binding protein domain-containing protein</fullName>
    </recommendedName>
</protein>
<gene>
    <name evidence="1" type="ORF">ACFFIC_26960</name>
</gene>
<dbReference type="RefSeq" id="WP_377056277.1">
    <property type="nucleotide sequence ID" value="NZ_JBHLVZ010000095.1"/>
</dbReference>
<reference evidence="1 2" key="1">
    <citation type="submission" date="2024-09" db="EMBL/GenBank/DDBJ databases">
        <authorList>
            <person name="Sun Q."/>
            <person name="Mori K."/>
        </authorList>
    </citation>
    <scope>NUCLEOTIDE SEQUENCE [LARGE SCALE GENOMIC DNA]</scope>
    <source>
        <strain evidence="1 2">CCM 7468</strain>
    </source>
</reference>
<accession>A0ABV6J006</accession>
<comment type="caution">
    <text evidence="1">The sequence shown here is derived from an EMBL/GenBank/DDBJ whole genome shotgun (WGS) entry which is preliminary data.</text>
</comment>
<dbReference type="EMBL" id="JBHLVZ010000095">
    <property type="protein sequence ID" value="MFC0389162.1"/>
    <property type="molecule type" value="Genomic_DNA"/>
</dbReference>
<proteinExistence type="predicted"/>
<evidence type="ECO:0000313" key="1">
    <source>
        <dbReference type="EMBL" id="MFC0389162.1"/>
    </source>
</evidence>
<evidence type="ECO:0000313" key="2">
    <source>
        <dbReference type="Proteomes" id="UP001589789"/>
    </source>
</evidence>
<sequence length="67" mass="6882">MDDESGGILYPKLPVGNDPSAIVACVEQVLGYAAVSGVHVLSVDLDTASEVGSSSFIEIARFKPDGS</sequence>
<dbReference type="Proteomes" id="UP001589789">
    <property type="component" value="Unassembled WGS sequence"/>
</dbReference>